<evidence type="ECO:0000313" key="1">
    <source>
        <dbReference type="EMBL" id="QNO48706.1"/>
    </source>
</evidence>
<proteinExistence type="predicted"/>
<accession>A0A7G9YL22</accession>
<dbReference type="EMBL" id="MT631359">
    <property type="protein sequence ID" value="QNO48706.1"/>
    <property type="molecule type" value="Genomic_DNA"/>
</dbReference>
<organism evidence="1">
    <name type="scientific">Candidatus Methanogaster sp. ANME-2c ERB4</name>
    <dbReference type="NCBI Taxonomy" id="2759911"/>
    <lineage>
        <taxon>Archaea</taxon>
        <taxon>Methanobacteriati</taxon>
        <taxon>Methanobacteriota</taxon>
        <taxon>Stenosarchaea group</taxon>
        <taxon>Methanomicrobia</taxon>
        <taxon>Methanosarcinales</taxon>
        <taxon>ANME-2 cluster</taxon>
        <taxon>Candidatus Methanogasteraceae</taxon>
        <taxon>Candidatus Methanogaster</taxon>
    </lineage>
</organism>
<protein>
    <submittedName>
        <fullName evidence="1">Uncharacterized protein</fullName>
    </submittedName>
</protein>
<reference evidence="1" key="1">
    <citation type="submission" date="2020-06" db="EMBL/GenBank/DDBJ databases">
        <title>Unique genomic features of the anaerobic methanotrophic archaea.</title>
        <authorList>
            <person name="Chadwick G.L."/>
            <person name="Skennerton C.T."/>
            <person name="Laso-Perez R."/>
            <person name="Leu A.O."/>
            <person name="Speth D.R."/>
            <person name="Yu H."/>
            <person name="Morgan-Lang C."/>
            <person name="Hatzenpichler R."/>
            <person name="Goudeau D."/>
            <person name="Malmstrom R."/>
            <person name="Brazelton W.J."/>
            <person name="Woyke T."/>
            <person name="Hallam S.J."/>
            <person name="Tyson G.W."/>
            <person name="Wegener G."/>
            <person name="Boetius A."/>
            <person name="Orphan V."/>
        </authorList>
    </citation>
    <scope>NUCLEOTIDE SEQUENCE</scope>
</reference>
<sequence>MNVSSSITPLKGERLTETRPKLQWIDIDWKKVEEHVNTLANQNYKSS</sequence>
<name>A0A7G9YL22_9EURY</name>
<gene>
    <name evidence="1" type="ORF">MNILOELO_00008</name>
</gene>
<dbReference type="AlphaFoldDB" id="A0A7G9YL22"/>